<dbReference type="EMBL" id="BGPR01034909">
    <property type="protein sequence ID" value="GBO09490.1"/>
    <property type="molecule type" value="Genomic_DNA"/>
</dbReference>
<dbReference type="AlphaFoldDB" id="A0A4Y2UD64"/>
<comment type="caution">
    <text evidence="1">The sequence shown here is derived from an EMBL/GenBank/DDBJ whole genome shotgun (WGS) entry which is preliminary data.</text>
</comment>
<organism evidence="1 2">
    <name type="scientific">Araneus ventricosus</name>
    <name type="common">Orbweaver spider</name>
    <name type="synonym">Epeira ventricosa</name>
    <dbReference type="NCBI Taxonomy" id="182803"/>
    <lineage>
        <taxon>Eukaryota</taxon>
        <taxon>Metazoa</taxon>
        <taxon>Ecdysozoa</taxon>
        <taxon>Arthropoda</taxon>
        <taxon>Chelicerata</taxon>
        <taxon>Arachnida</taxon>
        <taxon>Araneae</taxon>
        <taxon>Araneomorphae</taxon>
        <taxon>Entelegynae</taxon>
        <taxon>Araneoidea</taxon>
        <taxon>Araneidae</taxon>
        <taxon>Araneus</taxon>
    </lineage>
</organism>
<protein>
    <submittedName>
        <fullName evidence="1">Uncharacterized protein</fullName>
    </submittedName>
</protein>
<dbReference type="Proteomes" id="UP000499080">
    <property type="component" value="Unassembled WGS sequence"/>
</dbReference>
<feature type="non-terminal residue" evidence="1">
    <location>
        <position position="1"/>
    </location>
</feature>
<reference evidence="1 2" key="1">
    <citation type="journal article" date="2019" name="Sci. Rep.">
        <title>Orb-weaving spider Araneus ventricosus genome elucidates the spidroin gene catalogue.</title>
        <authorList>
            <person name="Kono N."/>
            <person name="Nakamura H."/>
            <person name="Ohtoshi R."/>
            <person name="Moran D.A.P."/>
            <person name="Shinohara A."/>
            <person name="Yoshida Y."/>
            <person name="Fujiwara M."/>
            <person name="Mori M."/>
            <person name="Tomita M."/>
            <person name="Arakawa K."/>
        </authorList>
    </citation>
    <scope>NUCLEOTIDE SEQUENCE [LARGE SCALE GENOMIC DNA]</scope>
</reference>
<evidence type="ECO:0000313" key="2">
    <source>
        <dbReference type="Proteomes" id="UP000499080"/>
    </source>
</evidence>
<sequence length="85" mass="8983">ISASWMTVDPPALTLHFHPELTDAGDDVFAAPMGAGWGGRSSAADCRWFRRGSSWAFDVVASLDADRSDTGFAGLQVFYGDGVAS</sequence>
<evidence type="ECO:0000313" key="1">
    <source>
        <dbReference type="EMBL" id="GBO09490.1"/>
    </source>
</evidence>
<name>A0A4Y2UD64_ARAVE</name>
<keyword evidence="2" id="KW-1185">Reference proteome</keyword>
<accession>A0A4Y2UD64</accession>
<gene>
    <name evidence="1" type="ORF">AVEN_267420_1</name>
</gene>
<proteinExistence type="predicted"/>